<keyword evidence="2" id="KW-1185">Reference proteome</keyword>
<name>A0A2S5R771_9PROT</name>
<accession>A0A2S5R771</accession>
<organism evidence="1 2">
    <name type="scientific">Holospora curviuscula</name>
    <dbReference type="NCBI Taxonomy" id="1082868"/>
    <lineage>
        <taxon>Bacteria</taxon>
        <taxon>Pseudomonadati</taxon>
        <taxon>Pseudomonadota</taxon>
        <taxon>Alphaproteobacteria</taxon>
        <taxon>Holosporales</taxon>
        <taxon>Holosporaceae</taxon>
        <taxon>Holospora</taxon>
    </lineage>
</organism>
<sequence>MKKINILFILVAIINFNSVFAYNPEKITQELAMIDDQLKILNKLSQQRSDSTKLLLELLQKKNAEAEKNPDNQRLWENILNYKEYLKSLEDLEPLLYSVTNFFQTKKSNFQTALEKKDFNYLKIVYPHDKNLGLEKRLEEDFQKILKTVQSTRLLEQEIRQDFEAPENSLGQPPKHSDTLYKHVKIQQEENIIENKKDLQQQEEISQEKEEICSIPSNRLPQHPVLYFSSYFGKNSSQDRLNNLYELEKRRRMHEEQCLVALQQEVLLKINRLLENAEKNYLLSYYDELNKDVYLLRKLQSLTESDTIDNKTLRSKLRFDYYSAKIASKKRIKNLFLINQLNKIKLDVIDCFTKKNENPLALLKVLEVQSVVENDKFLSELKRLTQKDLNLQTNYKKEVERLLENEINKQYKPNFLNPNNQ</sequence>
<dbReference type="EMBL" id="PHHC01000151">
    <property type="protein sequence ID" value="PPE02975.1"/>
    <property type="molecule type" value="Genomic_DNA"/>
</dbReference>
<reference evidence="1 2" key="1">
    <citation type="submission" date="2017-11" db="EMBL/GenBank/DDBJ databases">
        <title>Comparative genomic analysis of Holospora spp., intranuclear symbionts of paramecia.</title>
        <authorList>
            <person name="Garushyants S.K."/>
            <person name="Beliavskaya A."/>
            <person name="Malko D.B."/>
            <person name="Logacheva M.D."/>
            <person name="Rautian M.S."/>
            <person name="Gelfand M.S."/>
        </authorList>
    </citation>
    <scope>NUCLEOTIDE SEQUENCE [LARGE SCALE GENOMIC DNA]</scope>
    <source>
        <strain evidence="2">02AZ16</strain>
    </source>
</reference>
<protein>
    <submittedName>
        <fullName evidence="1">Uncharacterized protein</fullName>
    </submittedName>
</protein>
<evidence type="ECO:0000313" key="2">
    <source>
        <dbReference type="Proteomes" id="UP000239425"/>
    </source>
</evidence>
<dbReference type="AlphaFoldDB" id="A0A2S5R771"/>
<gene>
    <name evidence="1" type="ORF">HCUR_01583</name>
</gene>
<proteinExistence type="predicted"/>
<comment type="caution">
    <text evidence="1">The sequence shown here is derived from an EMBL/GenBank/DDBJ whole genome shotgun (WGS) entry which is preliminary data.</text>
</comment>
<dbReference type="RefSeq" id="WP_104207463.1">
    <property type="nucleotide sequence ID" value="NZ_PHHC01000151.1"/>
</dbReference>
<dbReference type="Proteomes" id="UP000239425">
    <property type="component" value="Unassembled WGS sequence"/>
</dbReference>
<evidence type="ECO:0000313" key="1">
    <source>
        <dbReference type="EMBL" id="PPE02975.1"/>
    </source>
</evidence>